<dbReference type="FunFam" id="3.40.50.970:FF:000019">
    <property type="entry name" value="Pyruvate decarboxylase isozyme"/>
    <property type="match status" value="1"/>
</dbReference>
<dbReference type="InterPro" id="IPR029035">
    <property type="entry name" value="DHS-like_NAD/FAD-binding_dom"/>
</dbReference>
<dbReference type="Gene3D" id="3.40.50.970">
    <property type="match status" value="2"/>
</dbReference>
<dbReference type="Pfam" id="PF00205">
    <property type="entry name" value="TPP_enzyme_M"/>
    <property type="match status" value="1"/>
</dbReference>
<reference evidence="15" key="2">
    <citation type="submission" date="2021-01" db="EMBL/GenBank/DDBJ databases">
        <authorList>
            <person name="Schikora-Tamarit M.A."/>
        </authorList>
    </citation>
    <scope>NUCLEOTIDE SEQUENCE</scope>
    <source>
        <strain evidence="15">NCAIM Y.01608</strain>
    </source>
</reference>
<keyword evidence="4" id="KW-0210">Decarboxylase</keyword>
<dbReference type="Pfam" id="PF02775">
    <property type="entry name" value="TPP_enzyme_C"/>
    <property type="match status" value="1"/>
</dbReference>
<dbReference type="AlphaFoldDB" id="A0A9P8T1I4"/>
<dbReference type="PROSITE" id="PS00187">
    <property type="entry name" value="TPP_ENZYMES"/>
    <property type="match status" value="1"/>
</dbReference>
<feature type="binding site" evidence="9">
    <location>
        <position position="163"/>
    </location>
    <ligand>
        <name>pyruvate</name>
        <dbReference type="ChEBI" id="CHEBI:15361"/>
        <label>2</label>
        <note>allosteric activator</note>
    </ligand>
</feature>
<dbReference type="InterPro" id="IPR012110">
    <property type="entry name" value="PDC/IPDC-like"/>
</dbReference>
<dbReference type="FunFam" id="3.40.50.970:FF:000024">
    <property type="entry name" value="Pyruvate decarboxylase isozyme"/>
    <property type="match status" value="1"/>
</dbReference>
<feature type="binding site" evidence="10">
    <location>
        <position position="479"/>
    </location>
    <ligand>
        <name>Mg(2+)</name>
        <dbReference type="ChEBI" id="CHEBI:18420"/>
    </ligand>
</feature>
<dbReference type="Proteomes" id="UP000788993">
    <property type="component" value="Unassembled WGS sequence"/>
</dbReference>
<feature type="binding site" evidence="9">
    <location>
        <position position="34"/>
    </location>
    <ligand>
        <name>pyruvate</name>
        <dbReference type="ChEBI" id="CHEBI:15361"/>
        <label>1</label>
        <note>substrate; ligand shared between two neighboring subunits</note>
    </ligand>
</feature>
<evidence type="ECO:0000259" key="13">
    <source>
        <dbReference type="Pfam" id="PF02775"/>
    </source>
</evidence>
<organism evidence="15 16">
    <name type="scientific">Ogataea polymorpha</name>
    <dbReference type="NCBI Taxonomy" id="460523"/>
    <lineage>
        <taxon>Eukaryota</taxon>
        <taxon>Fungi</taxon>
        <taxon>Dikarya</taxon>
        <taxon>Ascomycota</taxon>
        <taxon>Saccharomycotina</taxon>
        <taxon>Pichiomycetes</taxon>
        <taxon>Pichiales</taxon>
        <taxon>Pichiaceae</taxon>
        <taxon>Ogataea</taxon>
    </lineage>
</organism>
<evidence type="ECO:0000259" key="12">
    <source>
        <dbReference type="Pfam" id="PF00205"/>
    </source>
</evidence>
<dbReference type="InterPro" id="IPR029061">
    <property type="entry name" value="THDP-binding"/>
</dbReference>
<comment type="catalytic activity">
    <reaction evidence="8">
        <text>pyruvate + H(+) = acetaldehyde + CO2</text>
        <dbReference type="Rhea" id="RHEA:45484"/>
        <dbReference type="ChEBI" id="CHEBI:15343"/>
        <dbReference type="ChEBI" id="CHEBI:15361"/>
        <dbReference type="ChEBI" id="CHEBI:15378"/>
        <dbReference type="ChEBI" id="CHEBI:16526"/>
    </reaction>
</comment>
<dbReference type="InterPro" id="IPR000399">
    <property type="entry name" value="TPP-bd_CS"/>
</dbReference>
<comment type="caution">
    <text evidence="15">The sequence shown here is derived from an EMBL/GenBank/DDBJ whole genome shotgun (WGS) entry which is preliminary data.</text>
</comment>
<feature type="domain" description="Thiamine pyrophosphate enzyme N-terminal TPP-binding" evidence="14">
    <location>
        <begin position="13"/>
        <end position="120"/>
    </location>
</feature>
<evidence type="ECO:0000313" key="16">
    <source>
        <dbReference type="Proteomes" id="UP000788993"/>
    </source>
</evidence>
<feature type="binding site" evidence="9">
    <location>
        <position position="121"/>
    </location>
    <ligand>
        <name>pyruvate</name>
        <dbReference type="ChEBI" id="CHEBI:15361"/>
        <label>1</label>
        <note>substrate; ligand shared between two neighboring subunits</note>
    </ligand>
</feature>
<dbReference type="GO" id="GO:0000949">
    <property type="term" value="P:aromatic amino acid family catabolic process to alcohol via Ehrlich pathway"/>
    <property type="evidence" value="ECO:0007669"/>
    <property type="project" value="TreeGrafter"/>
</dbReference>
<feature type="domain" description="Thiamine pyrophosphate enzyme central" evidence="12">
    <location>
        <begin position="208"/>
        <end position="331"/>
    </location>
</feature>
<evidence type="ECO:0008006" key="17">
    <source>
        <dbReference type="Google" id="ProtNLM"/>
    </source>
</evidence>
<dbReference type="GO" id="GO:0005829">
    <property type="term" value="C:cytosol"/>
    <property type="evidence" value="ECO:0007669"/>
    <property type="project" value="TreeGrafter"/>
</dbReference>
<keyword evidence="6 11" id="KW-0786">Thiamine pyrophosphate</keyword>
<evidence type="ECO:0000313" key="15">
    <source>
        <dbReference type="EMBL" id="KAH3662838.1"/>
    </source>
</evidence>
<evidence type="ECO:0000256" key="11">
    <source>
        <dbReference type="RuleBase" id="RU362132"/>
    </source>
</evidence>
<dbReference type="CDD" id="cd07038">
    <property type="entry name" value="TPP_PYR_PDC_IPDC_like"/>
    <property type="match status" value="1"/>
</dbReference>
<dbReference type="InterPro" id="IPR012001">
    <property type="entry name" value="Thiamin_PyroP_enz_TPP-bd_dom"/>
</dbReference>
<name>A0A9P8T1I4_9ASCO</name>
<dbReference type="InterPro" id="IPR012000">
    <property type="entry name" value="Thiamin_PyroP_enz_cen_dom"/>
</dbReference>
<evidence type="ECO:0000256" key="8">
    <source>
        <dbReference type="ARBA" id="ARBA00048578"/>
    </source>
</evidence>
<dbReference type="InterPro" id="IPR047214">
    <property type="entry name" value="TPP_PDC_IPDC"/>
</dbReference>
<evidence type="ECO:0000256" key="1">
    <source>
        <dbReference type="ARBA" id="ARBA00001964"/>
    </source>
</evidence>
<evidence type="ECO:0000256" key="6">
    <source>
        <dbReference type="ARBA" id="ARBA00023052"/>
    </source>
</evidence>
<dbReference type="GO" id="GO:0030976">
    <property type="term" value="F:thiamine pyrophosphate binding"/>
    <property type="evidence" value="ECO:0007669"/>
    <property type="project" value="InterPro"/>
</dbReference>
<feature type="binding site" evidence="9">
    <location>
        <position position="485"/>
    </location>
    <ligand>
        <name>pyruvate</name>
        <dbReference type="ChEBI" id="CHEBI:15361"/>
        <label>1</label>
        <note>substrate; ligand shared between two neighboring subunits</note>
    </ligand>
</feature>
<keyword evidence="5 10" id="KW-0460">Magnesium</keyword>
<dbReference type="GO" id="GO:0004737">
    <property type="term" value="F:pyruvate decarboxylase activity"/>
    <property type="evidence" value="ECO:0007669"/>
    <property type="project" value="TreeGrafter"/>
</dbReference>
<dbReference type="GO" id="GO:0005634">
    <property type="term" value="C:nucleus"/>
    <property type="evidence" value="ECO:0007669"/>
    <property type="project" value="TreeGrafter"/>
</dbReference>
<evidence type="ECO:0000256" key="7">
    <source>
        <dbReference type="ARBA" id="ARBA00023239"/>
    </source>
</evidence>
<accession>A0A9P8T1I4</accession>
<keyword evidence="3 10" id="KW-0479">Metal-binding</keyword>
<gene>
    <name evidence="15" type="ORF">OGATHE_004414</name>
</gene>
<evidence type="ECO:0000259" key="14">
    <source>
        <dbReference type="Pfam" id="PF02776"/>
    </source>
</evidence>
<dbReference type="EMBL" id="JAEUBD010001266">
    <property type="protein sequence ID" value="KAH3662838.1"/>
    <property type="molecule type" value="Genomic_DNA"/>
</dbReference>
<evidence type="ECO:0000256" key="2">
    <source>
        <dbReference type="ARBA" id="ARBA00007812"/>
    </source>
</evidence>
<keyword evidence="16" id="KW-1185">Reference proteome</keyword>
<evidence type="ECO:0000256" key="10">
    <source>
        <dbReference type="PIRSR" id="PIRSR036565-2"/>
    </source>
</evidence>
<dbReference type="Gene3D" id="3.40.50.1220">
    <property type="entry name" value="TPP-binding domain"/>
    <property type="match status" value="1"/>
</dbReference>
<protein>
    <recommendedName>
        <fullName evidence="17">Pyruvate decarboxylase</fullName>
    </recommendedName>
</protein>
<evidence type="ECO:0000256" key="4">
    <source>
        <dbReference type="ARBA" id="ARBA00022793"/>
    </source>
</evidence>
<dbReference type="GO" id="GO:0000287">
    <property type="term" value="F:magnesium ion binding"/>
    <property type="evidence" value="ECO:0007669"/>
    <property type="project" value="InterPro"/>
</dbReference>
<dbReference type="PIRSF" id="PIRSF036565">
    <property type="entry name" value="Pyruvt_ip_decrb"/>
    <property type="match status" value="1"/>
</dbReference>
<comment type="cofactor">
    <cofactor evidence="10">
        <name>Mg(2+)</name>
        <dbReference type="ChEBI" id="CHEBI:18420"/>
    </cofactor>
    <text evidence="10">Binds 1 Mg(2+) per subunit.</text>
</comment>
<feature type="domain" description="Thiamine pyrophosphate enzyme TPP-binding" evidence="13">
    <location>
        <begin position="404"/>
        <end position="547"/>
    </location>
</feature>
<evidence type="ECO:0000256" key="3">
    <source>
        <dbReference type="ARBA" id="ARBA00022723"/>
    </source>
</evidence>
<comment type="similarity">
    <text evidence="2 11">Belongs to the TPP enzyme family.</text>
</comment>
<dbReference type="PANTHER" id="PTHR43452:SF30">
    <property type="entry name" value="PYRUVATE DECARBOXYLASE ISOZYME 1-RELATED"/>
    <property type="match status" value="1"/>
</dbReference>
<evidence type="ECO:0000256" key="9">
    <source>
        <dbReference type="PIRSR" id="PIRSR036565-1"/>
    </source>
</evidence>
<dbReference type="InterPro" id="IPR047213">
    <property type="entry name" value="TPP_PYR_PDC_IPDC-like"/>
</dbReference>
<dbReference type="SUPFAM" id="SSF52518">
    <property type="entry name" value="Thiamin diphosphate-binding fold (THDP-binding)"/>
    <property type="match status" value="2"/>
</dbReference>
<reference evidence="15" key="1">
    <citation type="journal article" date="2021" name="Open Biol.">
        <title>Shared evolutionary footprints suggest mitochondrial oxidative damage underlies multiple complex I losses in fungi.</title>
        <authorList>
            <person name="Schikora-Tamarit M.A."/>
            <person name="Marcet-Houben M."/>
            <person name="Nosek J."/>
            <person name="Gabaldon T."/>
        </authorList>
    </citation>
    <scope>NUCLEOTIDE SEQUENCE</scope>
    <source>
        <strain evidence="15">NCAIM Y.01608</strain>
    </source>
</reference>
<feature type="binding site" evidence="10">
    <location>
        <position position="452"/>
    </location>
    <ligand>
        <name>Mg(2+)</name>
        <dbReference type="ChEBI" id="CHEBI:18420"/>
    </ligand>
</feature>
<proteinExistence type="inferred from homology"/>
<keyword evidence="7" id="KW-0456">Lyase</keyword>
<comment type="cofactor">
    <cofactor evidence="1">
        <name>thiamine diphosphate</name>
        <dbReference type="ChEBI" id="CHEBI:58937"/>
    </cofactor>
</comment>
<dbReference type="InterPro" id="IPR011766">
    <property type="entry name" value="TPP_enzyme_TPP-bd"/>
</dbReference>
<dbReference type="SUPFAM" id="SSF52467">
    <property type="entry name" value="DHS-like NAD/FAD-binding domain"/>
    <property type="match status" value="1"/>
</dbReference>
<dbReference type="PANTHER" id="PTHR43452">
    <property type="entry name" value="PYRUVATE DECARBOXYLASE"/>
    <property type="match status" value="1"/>
</dbReference>
<evidence type="ECO:0000256" key="5">
    <source>
        <dbReference type="ARBA" id="ARBA00022842"/>
    </source>
</evidence>
<dbReference type="CDD" id="cd02005">
    <property type="entry name" value="TPP_PDC_IPDC"/>
    <property type="match status" value="1"/>
</dbReference>
<dbReference type="Pfam" id="PF02776">
    <property type="entry name" value="TPP_enzyme_N"/>
    <property type="match status" value="1"/>
</dbReference>
<feature type="binding site" evidence="10">
    <location>
        <position position="481"/>
    </location>
    <ligand>
        <name>Mg(2+)</name>
        <dbReference type="ChEBI" id="CHEBI:18420"/>
    </ligand>
</feature>
<sequence length="571" mass="63658">MSESQLPSKIPFGRYVFERIKQVGVNTIFGVPGDFNLSLLDHIYTVDGLRWAGNANELNAGYSADGYSRINGMSCLVTTFGVGDLSAVNAIAGMMAEHVGCLHIVGTPSLSSISNRLLLHHTLGNGRFDIFEEMSKHITQKTSSIDDIRTAQAVLDDLIETAYTTKRPVYLGLPSNFVDQLVDSERLKTPLKLTLPPNDKLAEDEIVESIFNKIVEAKDPIMLVDACASRHDVQDLVAQFAEATKFPVYTTPMGKSAFSEDHSRFGGVYIGVLSNPDVKEAVESSDLILSVGGLLSDFNTGSFSYNYHTTNVIEFHSDFCKVRAATYADVKMKYVLERLCRKIKEAKLDYVPQPLPESVQDYKKVANIKSGKLTQDYLWKKLSFFLRSGDVLVTETGTSSFGVTQTHFPGNITAISQVLWGSIGYSLPSATGAQFALEEIDPNRRCILFIGDGSLQLTVQSISDICRWNLKPYLFVLNNNGYTIEKLIHGPKAQYNMIQKWDHFKILELFHDKVDYENHRVSTIEELNALFADEAFNKNDKVRLIEIMLDEMDAPENLVKQAKISEQINAA</sequence>